<evidence type="ECO:0000313" key="2">
    <source>
        <dbReference type="Proteomes" id="UP001165124"/>
    </source>
</evidence>
<dbReference type="Proteomes" id="UP001165124">
    <property type="component" value="Unassembled WGS sequence"/>
</dbReference>
<gene>
    <name evidence="1" type="ORF">Arub01_04740</name>
</gene>
<dbReference type="AlphaFoldDB" id="A0A9W6PPP0"/>
<accession>A0A9W6PPP0</accession>
<comment type="caution">
    <text evidence="1">The sequence shown here is derived from an EMBL/GenBank/DDBJ whole genome shotgun (WGS) entry which is preliminary data.</text>
</comment>
<dbReference type="RefSeq" id="WP_067915702.1">
    <property type="nucleotide sequence ID" value="NZ_BSRZ01000001.1"/>
</dbReference>
<name>A0A9W6PPP0_9ACTN</name>
<reference evidence="1" key="1">
    <citation type="submission" date="2023-02" db="EMBL/GenBank/DDBJ databases">
        <title>Actinomadura rubrobrunea NBRC 14622.</title>
        <authorList>
            <person name="Ichikawa N."/>
            <person name="Sato H."/>
            <person name="Tonouchi N."/>
        </authorList>
    </citation>
    <scope>NUCLEOTIDE SEQUENCE</scope>
    <source>
        <strain evidence="1">NBRC 14622</strain>
    </source>
</reference>
<protein>
    <submittedName>
        <fullName evidence="1">Uncharacterized protein</fullName>
    </submittedName>
</protein>
<dbReference type="EMBL" id="BSRZ01000001">
    <property type="protein sequence ID" value="GLW62230.1"/>
    <property type="molecule type" value="Genomic_DNA"/>
</dbReference>
<proteinExistence type="predicted"/>
<keyword evidence="2" id="KW-1185">Reference proteome</keyword>
<evidence type="ECO:0000313" key="1">
    <source>
        <dbReference type="EMBL" id="GLW62230.1"/>
    </source>
</evidence>
<organism evidence="1 2">
    <name type="scientific">Actinomadura rubrobrunea</name>
    <dbReference type="NCBI Taxonomy" id="115335"/>
    <lineage>
        <taxon>Bacteria</taxon>
        <taxon>Bacillati</taxon>
        <taxon>Actinomycetota</taxon>
        <taxon>Actinomycetes</taxon>
        <taxon>Streptosporangiales</taxon>
        <taxon>Thermomonosporaceae</taxon>
        <taxon>Actinomadura</taxon>
    </lineage>
</organism>
<sequence length="114" mass="13165">MWARIMGCGPRHVRGGIVDLRPEDEVVLHLQARCTALEFLLGGHQNAYEALRKRGVERYRLLDMELNIARVRTEPQYVRALVDDLAEGRMTWADDDRLTTCRPRGDRSDEETSQ</sequence>